<accession>A0A834G457</accession>
<dbReference type="Pfam" id="PF06830">
    <property type="entry name" value="Root_cap"/>
    <property type="match status" value="1"/>
</dbReference>
<evidence type="ECO:0000313" key="1">
    <source>
        <dbReference type="EMBL" id="KAF7121216.1"/>
    </source>
</evidence>
<dbReference type="AlphaFoldDB" id="A0A834G457"/>
<dbReference type="InterPro" id="IPR009646">
    <property type="entry name" value="Root_cap"/>
</dbReference>
<sequence length="125" mass="13443">MLVWSQLAKRIENETHDYQIPSNDCFAHLEVQLKFIGGLSPEVNEVLGRTYWLDFENPAKPGVAMAAVGGEDKYRTTSILSADCGNCVFSNGEFVRGERSMGVEYGSSLDCTSGIGGGSGIVCGK</sequence>
<comment type="caution">
    <text evidence="1">The sequence shown here is derived from an EMBL/GenBank/DDBJ whole genome shotgun (WGS) entry which is preliminary data.</text>
</comment>
<proteinExistence type="predicted"/>
<dbReference type="Proteomes" id="UP000626092">
    <property type="component" value="Unassembled WGS sequence"/>
</dbReference>
<gene>
    <name evidence="1" type="ORF">RHSIM_Rhsim13G0174600</name>
</gene>
<keyword evidence="2" id="KW-1185">Reference proteome</keyword>
<evidence type="ECO:0000313" key="2">
    <source>
        <dbReference type="Proteomes" id="UP000626092"/>
    </source>
</evidence>
<organism evidence="1 2">
    <name type="scientific">Rhododendron simsii</name>
    <name type="common">Sims's rhododendron</name>
    <dbReference type="NCBI Taxonomy" id="118357"/>
    <lineage>
        <taxon>Eukaryota</taxon>
        <taxon>Viridiplantae</taxon>
        <taxon>Streptophyta</taxon>
        <taxon>Embryophyta</taxon>
        <taxon>Tracheophyta</taxon>
        <taxon>Spermatophyta</taxon>
        <taxon>Magnoliopsida</taxon>
        <taxon>eudicotyledons</taxon>
        <taxon>Gunneridae</taxon>
        <taxon>Pentapetalae</taxon>
        <taxon>asterids</taxon>
        <taxon>Ericales</taxon>
        <taxon>Ericaceae</taxon>
        <taxon>Ericoideae</taxon>
        <taxon>Rhodoreae</taxon>
        <taxon>Rhododendron</taxon>
    </lineage>
</organism>
<dbReference type="EMBL" id="WJXA01000013">
    <property type="protein sequence ID" value="KAF7121216.1"/>
    <property type="molecule type" value="Genomic_DNA"/>
</dbReference>
<dbReference type="PANTHER" id="PTHR31656">
    <property type="entry name" value="ROOT CAP DOMAIN-CONTAINING PROTEIN"/>
    <property type="match status" value="1"/>
</dbReference>
<reference evidence="1" key="1">
    <citation type="submission" date="2019-11" db="EMBL/GenBank/DDBJ databases">
        <authorList>
            <person name="Liu Y."/>
            <person name="Hou J."/>
            <person name="Li T.-Q."/>
            <person name="Guan C.-H."/>
            <person name="Wu X."/>
            <person name="Wu H.-Z."/>
            <person name="Ling F."/>
            <person name="Zhang R."/>
            <person name="Shi X.-G."/>
            <person name="Ren J.-P."/>
            <person name="Chen E.-F."/>
            <person name="Sun J.-M."/>
        </authorList>
    </citation>
    <scope>NUCLEOTIDE SEQUENCE</scope>
    <source>
        <strain evidence="1">Adult_tree_wgs_1</strain>
        <tissue evidence="1">Leaves</tissue>
    </source>
</reference>
<protein>
    <submittedName>
        <fullName evidence="1">Uncharacterized protein</fullName>
    </submittedName>
</protein>
<name>A0A834G457_RHOSS</name>
<dbReference type="OrthoDB" id="2012063at2759"/>